<accession>A0AAN6DIC4</accession>
<dbReference type="GO" id="GO:0045047">
    <property type="term" value="P:protein targeting to ER"/>
    <property type="evidence" value="ECO:0007669"/>
    <property type="project" value="TreeGrafter"/>
</dbReference>
<comment type="subcellular location">
    <subcellularLocation>
        <location evidence="1">Endoplasmic reticulum membrane</location>
        <topology evidence="1">Single-pass type II membrane protein</topology>
    </subcellularLocation>
</comment>
<feature type="transmembrane region" description="Helical" evidence="10">
    <location>
        <begin position="12"/>
        <end position="32"/>
    </location>
</feature>
<dbReference type="RefSeq" id="XP_043061001.1">
    <property type="nucleotide sequence ID" value="XM_043202121.1"/>
</dbReference>
<dbReference type="EMBL" id="JAHLUX010000003">
    <property type="protein sequence ID" value="KAG7820287.1"/>
    <property type="molecule type" value="Genomic_DNA"/>
</dbReference>
<evidence type="ECO:0000256" key="5">
    <source>
        <dbReference type="ARBA" id="ARBA00022968"/>
    </source>
</evidence>
<dbReference type="AlphaFoldDB" id="A0AAN6DIC4"/>
<sequence length="181" mass="20695">MFSLFQRAQTVSNYVLTLVMTMAAVISVSWLIQLHFSEHGSIPAHISVNKAVNTMKYSRNFGGRPNSGKENVRLAFDVTTDLSSLFNWNTKQVFVYLVGEYPGKKDEVSKVVFWDKIIPTKEDSILELTDVRSKYSVWDYYPNLHNKTATLKLEYNIQPHVGPLIWGTADAFTQLQFPEIL</sequence>
<organism evidence="11 12">
    <name type="scientific">Pichia angusta</name>
    <name type="common">Yeast</name>
    <name type="synonym">Hansenula polymorpha</name>
    <dbReference type="NCBI Taxonomy" id="870730"/>
    <lineage>
        <taxon>Eukaryota</taxon>
        <taxon>Fungi</taxon>
        <taxon>Dikarya</taxon>
        <taxon>Ascomycota</taxon>
        <taxon>Saccharomycotina</taxon>
        <taxon>Pichiomycetes</taxon>
        <taxon>Pichiales</taxon>
        <taxon>Pichiaceae</taxon>
        <taxon>Ogataea</taxon>
    </lineage>
</organism>
<comment type="function">
    <text evidence="8">Essential component of the signal peptidase complex (SPC) which catalyzes the cleavage of N-terminal signal sequences from nascent proteins as they are translocated into the lumen of the endoplasmic reticulum. Essential for the SPC catalytic activity, possibly by stabilizing and positioning the active center of the complex close to the lumenal surface. Essential for viability.</text>
</comment>
<comment type="caution">
    <text evidence="11">The sequence shown here is derived from an EMBL/GenBank/DDBJ whole genome shotgun (WGS) entry which is preliminary data.</text>
</comment>
<evidence type="ECO:0000256" key="6">
    <source>
        <dbReference type="ARBA" id="ARBA00022989"/>
    </source>
</evidence>
<evidence type="ECO:0000256" key="4">
    <source>
        <dbReference type="ARBA" id="ARBA00022824"/>
    </source>
</evidence>
<evidence type="ECO:0000256" key="2">
    <source>
        <dbReference type="ARBA" id="ARBA00009289"/>
    </source>
</evidence>
<keyword evidence="5" id="KW-0735">Signal-anchor</keyword>
<keyword evidence="3 10" id="KW-0812">Transmembrane</keyword>
<dbReference type="GeneID" id="66125775"/>
<gene>
    <name evidence="11" type="ORF">KL928_001724</name>
</gene>
<dbReference type="PANTHER" id="PTHR12804">
    <property type="entry name" value="MICROSOMAL SIGNAL PEPTIDASE 23 KD SUBUNIT SPC22/23"/>
    <property type="match status" value="1"/>
</dbReference>
<evidence type="ECO:0000256" key="3">
    <source>
        <dbReference type="ARBA" id="ARBA00022692"/>
    </source>
</evidence>
<proteinExistence type="inferred from homology"/>
<evidence type="ECO:0000256" key="1">
    <source>
        <dbReference type="ARBA" id="ARBA00004648"/>
    </source>
</evidence>
<protein>
    <recommendedName>
        <fullName evidence="9">Signal peptidase subunit 3</fullName>
    </recommendedName>
</protein>
<evidence type="ECO:0000256" key="10">
    <source>
        <dbReference type="SAM" id="Phobius"/>
    </source>
</evidence>
<dbReference type="PIRSF" id="PIRSF016089">
    <property type="entry name" value="SPC22"/>
    <property type="match status" value="1"/>
</dbReference>
<dbReference type="Pfam" id="PF04573">
    <property type="entry name" value="SPC22"/>
    <property type="match status" value="1"/>
</dbReference>
<dbReference type="InterPro" id="IPR007653">
    <property type="entry name" value="SPC3"/>
</dbReference>
<evidence type="ECO:0000256" key="9">
    <source>
        <dbReference type="PIRNR" id="PIRNR016089"/>
    </source>
</evidence>
<keyword evidence="7 9" id="KW-0472">Membrane</keyword>
<dbReference type="PANTHER" id="PTHR12804:SF0">
    <property type="entry name" value="SIGNAL PEPTIDASE COMPLEX SUBUNIT 3"/>
    <property type="match status" value="1"/>
</dbReference>
<evidence type="ECO:0000313" key="11">
    <source>
        <dbReference type="EMBL" id="KAG7820287.1"/>
    </source>
</evidence>
<reference evidence="11" key="1">
    <citation type="journal article" date="2021" name="G3 (Bethesda)">
        <title>Genomic diversity, chromosomal rearrangements, and interspecies hybridization in the ogataea polymorpha species complex.</title>
        <authorList>
            <person name="Hanson S.J."/>
            <person name="Cinneide E.O."/>
            <person name="Salzberg L.I."/>
            <person name="Wolfe K.H."/>
            <person name="McGowan J."/>
            <person name="Fitzpatrick D.A."/>
            <person name="Matlin K."/>
        </authorList>
    </citation>
    <scope>NUCLEOTIDE SEQUENCE</scope>
    <source>
        <strain evidence="11">61-244</strain>
    </source>
</reference>
<dbReference type="Proteomes" id="UP001196530">
    <property type="component" value="Unassembled WGS sequence"/>
</dbReference>
<name>A0AAN6DIC4_PICAN</name>
<evidence type="ECO:0000313" key="12">
    <source>
        <dbReference type="Proteomes" id="UP001196530"/>
    </source>
</evidence>
<dbReference type="GO" id="GO:0005787">
    <property type="term" value="C:signal peptidase complex"/>
    <property type="evidence" value="ECO:0007669"/>
    <property type="project" value="UniProtKB-UniRule"/>
</dbReference>
<keyword evidence="4 9" id="KW-0256">Endoplasmic reticulum</keyword>
<dbReference type="GO" id="GO:0006465">
    <property type="term" value="P:signal peptide processing"/>
    <property type="evidence" value="ECO:0007669"/>
    <property type="project" value="UniProtKB-UniRule"/>
</dbReference>
<keyword evidence="6 10" id="KW-1133">Transmembrane helix</keyword>
<evidence type="ECO:0000256" key="7">
    <source>
        <dbReference type="ARBA" id="ARBA00023136"/>
    </source>
</evidence>
<evidence type="ECO:0000256" key="8">
    <source>
        <dbReference type="ARBA" id="ARBA00045670"/>
    </source>
</evidence>
<comment type="similarity">
    <text evidence="2 9">Belongs to the SPCS3 family.</text>
</comment>